<reference evidence="3 4" key="1">
    <citation type="submission" date="2020-07" db="EMBL/GenBank/DDBJ databases">
        <title>Isolated bacteria genomes of Apis mellifera.</title>
        <authorList>
            <person name="Wu J."/>
            <person name="Zheng H."/>
        </authorList>
    </citation>
    <scope>NUCLEOTIDE SEQUENCE [LARGE SCALE GENOMIC DNA]</scope>
    <source>
        <strain evidence="3 4">W8116</strain>
    </source>
</reference>
<feature type="transmembrane region" description="Helical" evidence="1">
    <location>
        <begin position="638"/>
        <end position="657"/>
    </location>
</feature>
<name>A0ABS0R2N4_9BIFI</name>
<protein>
    <recommendedName>
        <fullName evidence="5">Glycosyltransferase RgtA/B/C/D-like domain-containing protein</fullName>
    </recommendedName>
</protein>
<evidence type="ECO:0000256" key="1">
    <source>
        <dbReference type="SAM" id="Phobius"/>
    </source>
</evidence>
<organism evidence="3 4">
    <name type="scientific">Bifidobacterium choladohabitans</name>
    <dbReference type="NCBI Taxonomy" id="2750947"/>
    <lineage>
        <taxon>Bacteria</taxon>
        <taxon>Bacillati</taxon>
        <taxon>Actinomycetota</taxon>
        <taxon>Actinomycetes</taxon>
        <taxon>Bifidobacteriales</taxon>
        <taxon>Bifidobacteriaceae</taxon>
        <taxon>Bifidobacterium</taxon>
    </lineage>
</organism>
<proteinExistence type="predicted"/>
<feature type="transmembrane region" description="Helical" evidence="1">
    <location>
        <begin position="88"/>
        <end position="107"/>
    </location>
</feature>
<feature type="transmembrane region" description="Helical" evidence="1">
    <location>
        <begin position="312"/>
        <end position="330"/>
    </location>
</feature>
<feature type="transmembrane region" description="Helical" evidence="1">
    <location>
        <begin position="583"/>
        <end position="603"/>
    </location>
</feature>
<dbReference type="Pfam" id="PF19484">
    <property type="entry name" value="DUF6020"/>
    <property type="match status" value="1"/>
</dbReference>
<dbReference type="EMBL" id="JACFSA010000003">
    <property type="protein sequence ID" value="MBI0144311.1"/>
    <property type="molecule type" value="Genomic_DNA"/>
</dbReference>
<evidence type="ECO:0000313" key="3">
    <source>
        <dbReference type="EMBL" id="MBI0144311.1"/>
    </source>
</evidence>
<evidence type="ECO:0000256" key="2">
    <source>
        <dbReference type="SAM" id="SignalP"/>
    </source>
</evidence>
<keyword evidence="2" id="KW-0732">Signal</keyword>
<keyword evidence="4" id="KW-1185">Reference proteome</keyword>
<feature type="transmembrane region" description="Helical" evidence="1">
    <location>
        <begin position="276"/>
        <end position="300"/>
    </location>
</feature>
<feature type="transmembrane region" description="Helical" evidence="1">
    <location>
        <begin position="196"/>
        <end position="219"/>
    </location>
</feature>
<evidence type="ECO:0008006" key="5">
    <source>
        <dbReference type="Google" id="ProtNLM"/>
    </source>
</evidence>
<feature type="transmembrane region" description="Helical" evidence="1">
    <location>
        <begin position="615"/>
        <end position="632"/>
    </location>
</feature>
<feature type="signal peptide" evidence="2">
    <location>
        <begin position="1"/>
        <end position="30"/>
    </location>
</feature>
<sequence>MTSKTNRPRVQTLRCLLSVAVGILCAQSLAFRNVDSAAFDNFANLTAKGLDSIAQFGPAGSIALAVCLGVLFYRFYPNFNHAGKRDQLISAILSFFLALSIVLPRLMKLPNVSFDSYPNYVGGAPQWHKPIFWMVASVQLLTIGFTLAVIVCWLMHKATDFVESRNTDEASTAIPHTNLSIWERGIRFFDGKPKHMTVATLTMVLCWVPMLIIQGPAIIGVDSMVQLVQFRTGHVWDPMTMAELPGYAGQDHHPFFDTYIYGLFDELGLWLGQEILGFRILIALQSIVAAFAIVVSLVWIKKRTNLPDSCICVCWCLAAVLPAFPMYMSIVLKDSTWVSIFLLWMVAFFEVIYRCNNNQAVGWKLVLCLVVLGLFSGLTKKLGIYVTTVSLLLAIIAVRKQFVAFLVSMLVPAALVIGFVPIAVLPALNIAPGGPQETISVPIQQLSKVAILHQDELSKSDRQAIDKVLDIDHLKPYWQADSADYAKHYGYRLNASSSDRKNFILTWIRLFFRYPKDYIAAVPYLINPFVYGDTYYYSGPVRCGWWEAGGSQILTEYPECGLSYTQGKIAIPLTNALNKIPPFSFIGSEALYTVWLPLVALGFTISIRRYRNLRYLIPIAVSWCSLLLLPAHQARYTLSFLFVFALTLAVPFVQVLTNERNISS</sequence>
<feature type="transmembrane region" description="Helical" evidence="1">
    <location>
        <begin position="360"/>
        <end position="376"/>
    </location>
</feature>
<keyword evidence="1" id="KW-1133">Transmembrane helix</keyword>
<feature type="transmembrane region" description="Helical" evidence="1">
    <location>
        <begin position="382"/>
        <end position="398"/>
    </location>
</feature>
<comment type="caution">
    <text evidence="3">The sequence shown here is derived from an EMBL/GenBank/DDBJ whole genome shotgun (WGS) entry which is preliminary data.</text>
</comment>
<keyword evidence="1" id="KW-0472">Membrane</keyword>
<accession>A0ABS0R2N4</accession>
<gene>
    <name evidence="3" type="ORF">H3U98_05900</name>
</gene>
<feature type="transmembrane region" description="Helical" evidence="1">
    <location>
        <begin position="54"/>
        <end position="76"/>
    </location>
</feature>
<feature type="transmembrane region" description="Helical" evidence="1">
    <location>
        <begin position="131"/>
        <end position="155"/>
    </location>
</feature>
<keyword evidence="1" id="KW-0812">Transmembrane</keyword>
<dbReference type="Proteomes" id="UP000700855">
    <property type="component" value="Unassembled WGS sequence"/>
</dbReference>
<evidence type="ECO:0000313" key="4">
    <source>
        <dbReference type="Proteomes" id="UP000700855"/>
    </source>
</evidence>
<dbReference type="InterPro" id="IPR046062">
    <property type="entry name" value="DUF6020"/>
</dbReference>
<feature type="chain" id="PRO_5046463170" description="Glycosyltransferase RgtA/B/C/D-like domain-containing protein" evidence="2">
    <location>
        <begin position="31"/>
        <end position="664"/>
    </location>
</feature>
<feature type="transmembrane region" description="Helical" evidence="1">
    <location>
        <begin position="405"/>
        <end position="428"/>
    </location>
</feature>
<feature type="transmembrane region" description="Helical" evidence="1">
    <location>
        <begin position="336"/>
        <end position="353"/>
    </location>
</feature>
<dbReference type="RefSeq" id="WP_198206184.1">
    <property type="nucleotide sequence ID" value="NZ_JACFSA010000003.1"/>
</dbReference>